<dbReference type="InterPro" id="IPR000182">
    <property type="entry name" value="GNAT_dom"/>
</dbReference>
<comment type="caution">
    <text evidence="2">The sequence shown here is derived from an EMBL/GenBank/DDBJ whole genome shotgun (WGS) entry which is preliminary data.</text>
</comment>
<evidence type="ECO:0000313" key="3">
    <source>
        <dbReference type="Proteomes" id="UP000094023"/>
    </source>
</evidence>
<evidence type="ECO:0000259" key="1">
    <source>
        <dbReference type="PROSITE" id="PS51186"/>
    </source>
</evidence>
<keyword evidence="2" id="KW-0012">Acyltransferase</keyword>
<accession>A0A198FPN3</accession>
<dbReference type="AlphaFoldDB" id="A0A198FPN3"/>
<gene>
    <name evidence="2" type="ORF">M983_2032</name>
</gene>
<dbReference type="GO" id="GO:0016747">
    <property type="term" value="F:acyltransferase activity, transferring groups other than amino-acyl groups"/>
    <property type="evidence" value="ECO:0007669"/>
    <property type="project" value="InterPro"/>
</dbReference>
<dbReference type="Gene3D" id="3.40.630.30">
    <property type="match status" value="1"/>
</dbReference>
<evidence type="ECO:0000313" key="2">
    <source>
        <dbReference type="EMBL" id="OAT26927.1"/>
    </source>
</evidence>
<dbReference type="InterPro" id="IPR016181">
    <property type="entry name" value="Acyl_CoA_acyltransferase"/>
</dbReference>
<dbReference type="STRING" id="1354337.M983_2032"/>
<proteinExistence type="predicted"/>
<dbReference type="Proteomes" id="UP000094023">
    <property type="component" value="Unassembled WGS sequence"/>
</dbReference>
<dbReference type="PANTHER" id="PTHR43415">
    <property type="entry name" value="SPERMIDINE N(1)-ACETYLTRANSFERASE"/>
    <property type="match status" value="1"/>
</dbReference>
<keyword evidence="3" id="KW-1185">Reference proteome</keyword>
<sequence length="171" mass="19611">MVEDMQEIKIRHGEPEDAPAIQRLYTHPDLYICTCQFPYPSVTLWKKRLTEFAEQNIPHFTATLDDQIAGHLCLIIDNHPRRRHIVSFGVGVGAEYSGKGVGRALINVAIDYAFQWLAATRIELEVYADNERGIHLYESLGFEVEGVRRKAAFRDGKYCDVVMMSRLRTIE</sequence>
<dbReference type="PROSITE" id="PS51186">
    <property type="entry name" value="GNAT"/>
    <property type="match status" value="1"/>
</dbReference>
<reference evidence="2 3" key="1">
    <citation type="submission" date="2016-04" db="EMBL/GenBank/DDBJ databases">
        <title>ATOL: Assembling a taxonomically balanced genome-scale reconstruction of the evolutionary history of the Enterobacteriaceae.</title>
        <authorList>
            <person name="Plunkett G.III."/>
            <person name="Neeno-Eckwall E.C."/>
            <person name="Glasner J.D."/>
            <person name="Perna N.T."/>
        </authorList>
    </citation>
    <scope>NUCLEOTIDE SEQUENCE [LARGE SCALE GENOMIC DNA]</scope>
    <source>
        <strain evidence="2 3">ATCC 19692</strain>
    </source>
</reference>
<dbReference type="EC" id="2.3.1.-" evidence="2"/>
<organism evidence="2 3">
    <name type="scientific">Proteus myxofaciens ATCC 19692</name>
    <dbReference type="NCBI Taxonomy" id="1354337"/>
    <lineage>
        <taxon>Bacteria</taxon>
        <taxon>Pseudomonadati</taxon>
        <taxon>Pseudomonadota</taxon>
        <taxon>Gammaproteobacteria</taxon>
        <taxon>Enterobacterales</taxon>
        <taxon>Morganellaceae</taxon>
        <taxon>Proteus</taxon>
    </lineage>
</organism>
<keyword evidence="2" id="KW-0808">Transferase</keyword>
<dbReference type="CDD" id="cd04301">
    <property type="entry name" value="NAT_SF"/>
    <property type="match status" value="1"/>
</dbReference>
<protein>
    <submittedName>
        <fullName evidence="2">Acetyltransferase</fullName>
        <ecNumber evidence="2">2.3.1.-</ecNumber>
    </submittedName>
</protein>
<dbReference type="EMBL" id="LXEN01000097">
    <property type="protein sequence ID" value="OAT26927.1"/>
    <property type="molecule type" value="Genomic_DNA"/>
</dbReference>
<dbReference type="SUPFAM" id="SSF55729">
    <property type="entry name" value="Acyl-CoA N-acyltransferases (Nat)"/>
    <property type="match status" value="1"/>
</dbReference>
<dbReference type="PANTHER" id="PTHR43415:SF3">
    <property type="entry name" value="GNAT-FAMILY ACETYLTRANSFERASE"/>
    <property type="match status" value="1"/>
</dbReference>
<feature type="domain" description="N-acetyltransferase" evidence="1">
    <location>
        <begin position="8"/>
        <end position="168"/>
    </location>
</feature>
<dbReference type="Pfam" id="PF00583">
    <property type="entry name" value="Acetyltransf_1"/>
    <property type="match status" value="1"/>
</dbReference>
<name>A0A198FPN3_9GAMM</name>